<evidence type="ECO:0000313" key="2">
    <source>
        <dbReference type="Proteomes" id="UP000284998"/>
    </source>
</evidence>
<sequence length="135" mass="15818">MAANAQFTVYESINPNIPQQSYQNGSSYPFTIYQSVTPDYRRNNIQQRQNILQETDLKTIRGIYLNPITNEAEYIKIKVANSGRQLFAKAYYKAETDQWFRCNNQIVALGIYDDAELREYFNYKVNIPNVGTIYY</sequence>
<organism evidence="1 2">
    <name type="scientific">Phocaeicola plebeius</name>
    <dbReference type="NCBI Taxonomy" id="310297"/>
    <lineage>
        <taxon>Bacteria</taxon>
        <taxon>Pseudomonadati</taxon>
        <taxon>Bacteroidota</taxon>
        <taxon>Bacteroidia</taxon>
        <taxon>Bacteroidales</taxon>
        <taxon>Bacteroidaceae</taxon>
        <taxon>Phocaeicola</taxon>
    </lineage>
</organism>
<reference evidence="1 2" key="1">
    <citation type="submission" date="2018-08" db="EMBL/GenBank/DDBJ databases">
        <title>A genome reference for cultivated species of the human gut microbiota.</title>
        <authorList>
            <person name="Zou Y."/>
            <person name="Xue W."/>
            <person name="Luo G."/>
        </authorList>
    </citation>
    <scope>NUCLEOTIDE SEQUENCE [LARGE SCALE GENOMIC DNA]</scope>
    <source>
        <strain evidence="1 2">AM17-44</strain>
    </source>
</reference>
<dbReference type="Proteomes" id="UP000284998">
    <property type="component" value="Unassembled WGS sequence"/>
</dbReference>
<proteinExistence type="predicted"/>
<comment type="caution">
    <text evidence="1">The sequence shown here is derived from an EMBL/GenBank/DDBJ whole genome shotgun (WGS) entry which is preliminary data.</text>
</comment>
<name>A0A414X641_9BACT</name>
<dbReference type="EMBL" id="QRJS01000005">
    <property type="protein sequence ID" value="RHH48739.1"/>
    <property type="molecule type" value="Genomic_DNA"/>
</dbReference>
<dbReference type="AlphaFoldDB" id="A0A414X641"/>
<evidence type="ECO:0000313" key="1">
    <source>
        <dbReference type="EMBL" id="RHH48739.1"/>
    </source>
</evidence>
<gene>
    <name evidence="1" type="ORF">DW204_03385</name>
</gene>
<accession>A0A414X641</accession>
<protein>
    <submittedName>
        <fullName evidence="1">Uncharacterized protein</fullName>
    </submittedName>
</protein>